<feature type="region of interest" description="Disordered" evidence="1">
    <location>
        <begin position="36"/>
        <end position="61"/>
    </location>
</feature>
<name>A0ABW4GU74_9ACTN</name>
<evidence type="ECO:0008006" key="4">
    <source>
        <dbReference type="Google" id="ProtNLM"/>
    </source>
</evidence>
<feature type="region of interest" description="Disordered" evidence="1">
    <location>
        <begin position="1"/>
        <end position="20"/>
    </location>
</feature>
<evidence type="ECO:0000313" key="2">
    <source>
        <dbReference type="EMBL" id="MFD1546003.1"/>
    </source>
</evidence>
<protein>
    <recommendedName>
        <fullName evidence="4">ATP-binding protein</fullName>
    </recommendedName>
</protein>
<dbReference type="RefSeq" id="WP_219537643.1">
    <property type="nucleotide sequence ID" value="NZ_JAHKRM010000039.1"/>
</dbReference>
<comment type="caution">
    <text evidence="2">The sequence shown here is derived from an EMBL/GenBank/DDBJ whole genome shotgun (WGS) entry which is preliminary data.</text>
</comment>
<dbReference type="Proteomes" id="UP001597097">
    <property type="component" value="Unassembled WGS sequence"/>
</dbReference>
<keyword evidence="3" id="KW-1185">Reference proteome</keyword>
<evidence type="ECO:0000256" key="1">
    <source>
        <dbReference type="SAM" id="MobiDB-lite"/>
    </source>
</evidence>
<accession>A0ABW4GU74</accession>
<organism evidence="2 3">
    <name type="scientific">Nonomuraea guangzhouensis</name>
    <dbReference type="NCBI Taxonomy" id="1291555"/>
    <lineage>
        <taxon>Bacteria</taxon>
        <taxon>Bacillati</taxon>
        <taxon>Actinomycetota</taxon>
        <taxon>Actinomycetes</taxon>
        <taxon>Streptosporangiales</taxon>
        <taxon>Streptosporangiaceae</taxon>
        <taxon>Nonomuraea</taxon>
    </lineage>
</organism>
<gene>
    <name evidence="2" type="ORF">ACFSJ0_53815</name>
</gene>
<proteinExistence type="predicted"/>
<sequence>MSAVSGFFPGDGNGSAWMHGEAGIGKTLSITASRAAWEAAPAAAPGHSIERSASAEQGDAS</sequence>
<dbReference type="EMBL" id="JBHUCM010000053">
    <property type="protein sequence ID" value="MFD1546003.1"/>
    <property type="molecule type" value="Genomic_DNA"/>
</dbReference>
<reference evidence="3" key="1">
    <citation type="journal article" date="2019" name="Int. J. Syst. Evol. Microbiol.">
        <title>The Global Catalogue of Microorganisms (GCM) 10K type strain sequencing project: providing services to taxonomists for standard genome sequencing and annotation.</title>
        <authorList>
            <consortium name="The Broad Institute Genomics Platform"/>
            <consortium name="The Broad Institute Genome Sequencing Center for Infectious Disease"/>
            <person name="Wu L."/>
            <person name="Ma J."/>
        </authorList>
    </citation>
    <scope>NUCLEOTIDE SEQUENCE [LARGE SCALE GENOMIC DNA]</scope>
    <source>
        <strain evidence="3">CGMCC 1.15399</strain>
    </source>
</reference>
<evidence type="ECO:0000313" key="3">
    <source>
        <dbReference type="Proteomes" id="UP001597097"/>
    </source>
</evidence>